<organism evidence="9">
    <name type="scientific">Arundo donax</name>
    <name type="common">Giant reed</name>
    <name type="synonym">Donax arundinaceus</name>
    <dbReference type="NCBI Taxonomy" id="35708"/>
    <lineage>
        <taxon>Eukaryota</taxon>
        <taxon>Viridiplantae</taxon>
        <taxon>Streptophyta</taxon>
        <taxon>Embryophyta</taxon>
        <taxon>Tracheophyta</taxon>
        <taxon>Spermatophyta</taxon>
        <taxon>Magnoliopsida</taxon>
        <taxon>Liliopsida</taxon>
        <taxon>Poales</taxon>
        <taxon>Poaceae</taxon>
        <taxon>PACMAD clade</taxon>
        <taxon>Arundinoideae</taxon>
        <taxon>Arundineae</taxon>
        <taxon>Arundo</taxon>
    </lineage>
</organism>
<dbReference type="GO" id="GO:0008889">
    <property type="term" value="F:glycerophosphodiester phosphodiesterase activity"/>
    <property type="evidence" value="ECO:0007669"/>
    <property type="project" value="UniProtKB-EC"/>
</dbReference>
<dbReference type="GO" id="GO:0006071">
    <property type="term" value="P:glycerol metabolic process"/>
    <property type="evidence" value="ECO:0007669"/>
    <property type="project" value="UniProtKB-KW"/>
</dbReference>
<evidence type="ECO:0000256" key="3">
    <source>
        <dbReference type="ARBA" id="ARBA00022729"/>
    </source>
</evidence>
<dbReference type="PANTHER" id="PTHR43620:SF7">
    <property type="entry name" value="GLYCEROPHOSPHODIESTER PHOSPHODIESTERASE GDPD5-RELATED"/>
    <property type="match status" value="1"/>
</dbReference>
<proteinExistence type="inferred from homology"/>
<protein>
    <recommendedName>
        <fullName evidence="2">glycerophosphodiester phosphodiesterase</fullName>
        <ecNumber evidence="2">3.1.4.46</ecNumber>
    </recommendedName>
</protein>
<dbReference type="PANTHER" id="PTHR43620">
    <property type="entry name" value="GLYCEROPHOSPHORYL DIESTER PHOSPHODIESTERASE"/>
    <property type="match status" value="1"/>
</dbReference>
<dbReference type="SUPFAM" id="SSF51695">
    <property type="entry name" value="PLC-like phosphodiesterases"/>
    <property type="match status" value="1"/>
</dbReference>
<evidence type="ECO:0000256" key="6">
    <source>
        <dbReference type="ARBA" id="ARBA00047512"/>
    </source>
</evidence>
<sequence length="137" mass="14512">MNEFASQPYDFFSDATAQISAYVQGAGVDGLITDFPATARRYKLNTCMNMGNNTPSFMVPAPPGGLVKVISETALPPAMAPMPLLTGSDVVEPPLPPPRSSNGTAPAHSRASRMHARAAHIPFLVTLAMLFACRPLV</sequence>
<keyword evidence="4" id="KW-0319">Glycerol metabolism</keyword>
<feature type="domain" description="GP-PDE" evidence="8">
    <location>
        <begin position="1"/>
        <end position="43"/>
    </location>
</feature>
<comment type="catalytic activity">
    <reaction evidence="6">
        <text>a sn-glycero-3-phosphodiester + H2O = an alcohol + sn-glycerol 3-phosphate + H(+)</text>
        <dbReference type="Rhea" id="RHEA:12969"/>
        <dbReference type="ChEBI" id="CHEBI:15377"/>
        <dbReference type="ChEBI" id="CHEBI:15378"/>
        <dbReference type="ChEBI" id="CHEBI:30879"/>
        <dbReference type="ChEBI" id="CHEBI:57597"/>
        <dbReference type="ChEBI" id="CHEBI:83408"/>
        <dbReference type="EC" id="3.1.4.46"/>
    </reaction>
</comment>
<dbReference type="InterPro" id="IPR030395">
    <property type="entry name" value="GP_PDE_dom"/>
</dbReference>
<dbReference type="InterPro" id="IPR017946">
    <property type="entry name" value="PLC-like_Pdiesterase_TIM-brl"/>
</dbReference>
<accession>A0A0A9FM44</accession>
<evidence type="ECO:0000256" key="5">
    <source>
        <dbReference type="ARBA" id="ARBA00022801"/>
    </source>
</evidence>
<dbReference type="EMBL" id="GBRH01183811">
    <property type="protein sequence ID" value="JAE14085.1"/>
    <property type="molecule type" value="Transcribed_RNA"/>
</dbReference>
<reference evidence="9" key="1">
    <citation type="submission" date="2014-09" db="EMBL/GenBank/DDBJ databases">
        <authorList>
            <person name="Magalhaes I.L.F."/>
            <person name="Oliveira U."/>
            <person name="Santos F.R."/>
            <person name="Vidigal T.H.D.A."/>
            <person name="Brescovit A.D."/>
            <person name="Santos A.J."/>
        </authorList>
    </citation>
    <scope>NUCLEOTIDE SEQUENCE</scope>
    <source>
        <tissue evidence="9">Shoot tissue taken approximately 20 cm above the soil surface</tissue>
    </source>
</reference>
<name>A0A0A9FM44_ARUDO</name>
<evidence type="ECO:0000256" key="7">
    <source>
        <dbReference type="SAM" id="MobiDB-lite"/>
    </source>
</evidence>
<dbReference type="EC" id="3.1.4.46" evidence="2"/>
<evidence type="ECO:0000259" key="8">
    <source>
        <dbReference type="PROSITE" id="PS51704"/>
    </source>
</evidence>
<dbReference type="GO" id="GO:0006629">
    <property type="term" value="P:lipid metabolic process"/>
    <property type="evidence" value="ECO:0007669"/>
    <property type="project" value="InterPro"/>
</dbReference>
<feature type="region of interest" description="Disordered" evidence="7">
    <location>
        <begin position="86"/>
        <end position="111"/>
    </location>
</feature>
<comment type="similarity">
    <text evidence="1">Belongs to the glycerophosphoryl diester phosphodiesterase family.</text>
</comment>
<evidence type="ECO:0000256" key="1">
    <source>
        <dbReference type="ARBA" id="ARBA00007277"/>
    </source>
</evidence>
<dbReference type="AlphaFoldDB" id="A0A0A9FM44"/>
<reference evidence="9" key="2">
    <citation type="journal article" date="2015" name="Data Brief">
        <title>Shoot transcriptome of the giant reed, Arundo donax.</title>
        <authorList>
            <person name="Barrero R.A."/>
            <person name="Guerrero F.D."/>
            <person name="Moolhuijzen P."/>
            <person name="Goolsby J.A."/>
            <person name="Tidwell J."/>
            <person name="Bellgard S.E."/>
            <person name="Bellgard M.I."/>
        </authorList>
    </citation>
    <scope>NUCLEOTIDE SEQUENCE</scope>
    <source>
        <tissue evidence="9">Shoot tissue taken approximately 20 cm above the soil surface</tissue>
    </source>
</reference>
<keyword evidence="5" id="KW-0378">Hydrolase</keyword>
<evidence type="ECO:0000313" key="9">
    <source>
        <dbReference type="EMBL" id="JAE14085.1"/>
    </source>
</evidence>
<evidence type="ECO:0000256" key="2">
    <source>
        <dbReference type="ARBA" id="ARBA00012247"/>
    </source>
</evidence>
<keyword evidence="3" id="KW-0732">Signal</keyword>
<evidence type="ECO:0000256" key="4">
    <source>
        <dbReference type="ARBA" id="ARBA00022798"/>
    </source>
</evidence>
<dbReference type="PROSITE" id="PS51704">
    <property type="entry name" value="GP_PDE"/>
    <property type="match status" value="1"/>
</dbReference>